<evidence type="ECO:0000256" key="7">
    <source>
        <dbReference type="ARBA" id="ARBA00023172"/>
    </source>
</evidence>
<feature type="active site" evidence="9">
    <location>
        <position position="244"/>
    </location>
</feature>
<sequence>MLADESLSLFAGYQHAQNRSEHTVIAYQNDLGQFFRFAAQELGQEPENLRVDQIDVYIVRSFLGILTDQGLSRKSMARKLAALRSLFKFLCREGILQMNPIQRIASPKVGRKLPHFLYLDQVEGLLHASDCTRLLGARDQVIMELLYGSGLRVSELVSLNRESLDLDGGLIRVLGKGNKERVVPITNFAREAVKHYLEMRRDNNEALLLNYQGTRLTDRSVRRILDKLVTRVSLERHVNPHMLRHSFATHLLDGGADLRSVQELLGHQKLTSTQIYTHLTRERLKEVYGKSHPRAKTMIDPLEK</sequence>
<gene>
    <name evidence="12" type="primary">xerC_3</name>
    <name evidence="9" type="synonym">xerC</name>
    <name evidence="12" type="ORF">DEAC_c33940</name>
</gene>
<dbReference type="Pfam" id="PF02899">
    <property type="entry name" value="Phage_int_SAM_1"/>
    <property type="match status" value="1"/>
</dbReference>
<dbReference type="GO" id="GO:0051301">
    <property type="term" value="P:cell division"/>
    <property type="evidence" value="ECO:0007669"/>
    <property type="project" value="UniProtKB-KW"/>
</dbReference>
<dbReference type="PROSITE" id="PS51898">
    <property type="entry name" value="TYR_RECOMBINASE"/>
    <property type="match status" value="1"/>
</dbReference>
<dbReference type="GO" id="GO:0009037">
    <property type="term" value="F:tyrosine-based site-specific recombinase activity"/>
    <property type="evidence" value="ECO:0007669"/>
    <property type="project" value="UniProtKB-UniRule"/>
</dbReference>
<feature type="domain" description="Tyr recombinase" evidence="10">
    <location>
        <begin position="112"/>
        <end position="289"/>
    </location>
</feature>
<protein>
    <recommendedName>
        <fullName evidence="9">Tyrosine recombinase XerC</fullName>
    </recommendedName>
</protein>
<comment type="similarity">
    <text evidence="9">Belongs to the 'phage' integrase family. XerC subfamily.</text>
</comment>
<dbReference type="EMBL" id="LDZY01000012">
    <property type="protein sequence ID" value="KLU64750.1"/>
    <property type="molecule type" value="Genomic_DNA"/>
</dbReference>
<feature type="domain" description="Core-binding (CB)" evidence="11">
    <location>
        <begin position="1"/>
        <end position="91"/>
    </location>
</feature>
<dbReference type="InterPro" id="IPR013762">
    <property type="entry name" value="Integrase-like_cat_sf"/>
</dbReference>
<proteinExistence type="inferred from homology"/>
<reference evidence="12 13" key="1">
    <citation type="submission" date="2015-06" db="EMBL/GenBank/DDBJ databases">
        <title>Draft genome of the moderately acidophilic sulfate reducer Candidatus Desulfosporosinus acididurans strain M1.</title>
        <authorList>
            <person name="Poehlein A."/>
            <person name="Petzsch P."/>
            <person name="Johnson B.D."/>
            <person name="Schloemann M."/>
            <person name="Daniel R."/>
            <person name="Muehling M."/>
        </authorList>
    </citation>
    <scope>NUCLEOTIDE SEQUENCE [LARGE SCALE GENOMIC DNA]</scope>
    <source>
        <strain evidence="12 13">M1</strain>
    </source>
</reference>
<dbReference type="PANTHER" id="PTHR30349:SF77">
    <property type="entry name" value="TYROSINE RECOMBINASE XERC"/>
    <property type="match status" value="1"/>
</dbReference>
<feature type="active site" evidence="9">
    <location>
        <position position="176"/>
    </location>
</feature>
<evidence type="ECO:0000256" key="3">
    <source>
        <dbReference type="ARBA" id="ARBA00022618"/>
    </source>
</evidence>
<keyword evidence="13" id="KW-1185">Reference proteome</keyword>
<evidence type="ECO:0000256" key="5">
    <source>
        <dbReference type="ARBA" id="ARBA00022908"/>
    </source>
</evidence>
<dbReference type="InterPro" id="IPR011010">
    <property type="entry name" value="DNA_brk_join_enz"/>
</dbReference>
<dbReference type="InterPro" id="IPR004107">
    <property type="entry name" value="Integrase_SAM-like_N"/>
</dbReference>
<keyword evidence="6 9" id="KW-0238">DNA-binding</keyword>
<dbReference type="NCBIfam" id="NF001399">
    <property type="entry name" value="PRK00283.1"/>
    <property type="match status" value="1"/>
</dbReference>
<dbReference type="Gene3D" id="1.10.150.130">
    <property type="match status" value="1"/>
</dbReference>
<dbReference type="InterPro" id="IPR010998">
    <property type="entry name" value="Integrase_recombinase_N"/>
</dbReference>
<dbReference type="GO" id="GO:0006313">
    <property type="term" value="P:DNA transposition"/>
    <property type="evidence" value="ECO:0007669"/>
    <property type="project" value="UniProtKB-UniRule"/>
</dbReference>
<keyword evidence="2 9" id="KW-0963">Cytoplasm</keyword>
<comment type="subunit">
    <text evidence="9">Forms a cyclic heterotetrameric complex composed of two molecules of XerC and two molecules of XerD.</text>
</comment>
<dbReference type="NCBIfam" id="NF040815">
    <property type="entry name" value="recomb_XerA_Arch"/>
    <property type="match status" value="1"/>
</dbReference>
<dbReference type="RefSeq" id="WP_047811193.1">
    <property type="nucleotide sequence ID" value="NZ_LDZY01000012.1"/>
</dbReference>
<dbReference type="CDD" id="cd00798">
    <property type="entry name" value="INT_XerDC_C"/>
    <property type="match status" value="1"/>
</dbReference>
<keyword evidence="7 9" id="KW-0233">DNA recombination</keyword>
<name>A0A0J1FMQ0_9FIRM</name>
<feature type="active site" description="O-(3'-phospho-DNA)-tyrosine intermediate" evidence="9">
    <location>
        <position position="276"/>
    </location>
</feature>
<feature type="active site" evidence="9">
    <location>
        <position position="267"/>
    </location>
</feature>
<comment type="subcellular location">
    <subcellularLocation>
        <location evidence="1 9">Cytoplasm</location>
    </subcellularLocation>
</comment>
<evidence type="ECO:0000259" key="10">
    <source>
        <dbReference type="PROSITE" id="PS51898"/>
    </source>
</evidence>
<evidence type="ECO:0000259" key="11">
    <source>
        <dbReference type="PROSITE" id="PS51900"/>
    </source>
</evidence>
<dbReference type="Pfam" id="PF00589">
    <property type="entry name" value="Phage_integrase"/>
    <property type="match status" value="1"/>
</dbReference>
<dbReference type="GO" id="GO:0007059">
    <property type="term" value="P:chromosome segregation"/>
    <property type="evidence" value="ECO:0007669"/>
    <property type="project" value="UniProtKB-UniRule"/>
</dbReference>
<dbReference type="STRING" id="476652.DEAC_c33940"/>
<keyword evidence="5 9" id="KW-0229">DNA integration</keyword>
<comment type="caution">
    <text evidence="12">The sequence shown here is derived from an EMBL/GenBank/DDBJ whole genome shotgun (WGS) entry which is preliminary data.</text>
</comment>
<evidence type="ECO:0000313" key="13">
    <source>
        <dbReference type="Proteomes" id="UP000036356"/>
    </source>
</evidence>
<dbReference type="SUPFAM" id="SSF56349">
    <property type="entry name" value="DNA breaking-rejoining enzymes"/>
    <property type="match status" value="1"/>
</dbReference>
<dbReference type="GO" id="GO:0003677">
    <property type="term" value="F:DNA binding"/>
    <property type="evidence" value="ECO:0007669"/>
    <property type="project" value="UniProtKB-UniRule"/>
</dbReference>
<dbReference type="PANTHER" id="PTHR30349">
    <property type="entry name" value="PHAGE INTEGRASE-RELATED"/>
    <property type="match status" value="1"/>
</dbReference>
<dbReference type="Proteomes" id="UP000036356">
    <property type="component" value="Unassembled WGS sequence"/>
</dbReference>
<keyword evidence="3 9" id="KW-0132">Cell division</keyword>
<feature type="active site" evidence="9">
    <location>
        <position position="241"/>
    </location>
</feature>
<dbReference type="InterPro" id="IPR044068">
    <property type="entry name" value="CB"/>
</dbReference>
<evidence type="ECO:0000256" key="1">
    <source>
        <dbReference type="ARBA" id="ARBA00004496"/>
    </source>
</evidence>
<dbReference type="InterPro" id="IPR023009">
    <property type="entry name" value="Tyrosine_recombinase_XerC/XerD"/>
</dbReference>
<dbReference type="InterPro" id="IPR050090">
    <property type="entry name" value="Tyrosine_recombinase_XerCD"/>
</dbReference>
<evidence type="ECO:0000256" key="8">
    <source>
        <dbReference type="ARBA" id="ARBA00023306"/>
    </source>
</evidence>
<dbReference type="InterPro" id="IPR002104">
    <property type="entry name" value="Integrase_catalytic"/>
</dbReference>
<evidence type="ECO:0000256" key="6">
    <source>
        <dbReference type="ARBA" id="ARBA00023125"/>
    </source>
</evidence>
<accession>A0A0J1FMQ0</accession>
<dbReference type="GO" id="GO:0005737">
    <property type="term" value="C:cytoplasm"/>
    <property type="evidence" value="ECO:0007669"/>
    <property type="project" value="UniProtKB-SubCell"/>
</dbReference>
<evidence type="ECO:0000313" key="12">
    <source>
        <dbReference type="EMBL" id="KLU64750.1"/>
    </source>
</evidence>
<feature type="active site" evidence="9">
    <location>
        <position position="152"/>
    </location>
</feature>
<dbReference type="Gene3D" id="1.10.443.10">
    <property type="entry name" value="Intergrase catalytic core"/>
    <property type="match status" value="1"/>
</dbReference>
<evidence type="ECO:0000256" key="9">
    <source>
        <dbReference type="HAMAP-Rule" id="MF_01808"/>
    </source>
</evidence>
<dbReference type="PROSITE" id="PS51900">
    <property type="entry name" value="CB"/>
    <property type="match status" value="1"/>
</dbReference>
<evidence type="ECO:0000256" key="4">
    <source>
        <dbReference type="ARBA" id="ARBA00022829"/>
    </source>
</evidence>
<keyword evidence="4 9" id="KW-0159">Chromosome partition</keyword>
<organism evidence="12 13">
    <name type="scientific">Desulfosporosinus acididurans</name>
    <dbReference type="NCBI Taxonomy" id="476652"/>
    <lineage>
        <taxon>Bacteria</taxon>
        <taxon>Bacillati</taxon>
        <taxon>Bacillota</taxon>
        <taxon>Clostridia</taxon>
        <taxon>Eubacteriales</taxon>
        <taxon>Desulfitobacteriaceae</taxon>
        <taxon>Desulfosporosinus</taxon>
    </lineage>
</organism>
<comment type="function">
    <text evidence="9">Site-specific tyrosine recombinase, which acts by catalyzing the cutting and rejoining of the recombining DNA molecules. The XerC-XerD complex is essential to convert dimers of the bacterial chromosome into monomers to permit their segregation at cell division. It also contributes to the segregational stability of plasmids.</text>
</comment>
<dbReference type="AlphaFoldDB" id="A0A0J1FMQ0"/>
<dbReference type="HAMAP" id="MF_01808">
    <property type="entry name" value="Recomb_XerC_XerD"/>
    <property type="match status" value="1"/>
</dbReference>
<evidence type="ECO:0000256" key="2">
    <source>
        <dbReference type="ARBA" id="ARBA00022490"/>
    </source>
</evidence>
<keyword evidence="8 9" id="KW-0131">Cell cycle</keyword>
<dbReference type="PATRIC" id="fig|476652.3.peg.3583"/>